<reference evidence="2 3" key="1">
    <citation type="journal article" date="2021" name="Nat. Commun.">
        <title>Genetic determinants of endophytism in the Arabidopsis root mycobiome.</title>
        <authorList>
            <person name="Mesny F."/>
            <person name="Miyauchi S."/>
            <person name="Thiergart T."/>
            <person name="Pickel B."/>
            <person name="Atanasova L."/>
            <person name="Karlsson M."/>
            <person name="Huettel B."/>
            <person name="Barry K.W."/>
            <person name="Haridas S."/>
            <person name="Chen C."/>
            <person name="Bauer D."/>
            <person name="Andreopoulos W."/>
            <person name="Pangilinan J."/>
            <person name="LaButti K."/>
            <person name="Riley R."/>
            <person name="Lipzen A."/>
            <person name="Clum A."/>
            <person name="Drula E."/>
            <person name="Henrissat B."/>
            <person name="Kohler A."/>
            <person name="Grigoriev I.V."/>
            <person name="Martin F.M."/>
            <person name="Hacquard S."/>
        </authorList>
    </citation>
    <scope>NUCLEOTIDE SEQUENCE [LARGE SCALE GENOMIC DNA]</scope>
    <source>
        <strain evidence="2 3">MPI-CAGE-CH-0241</strain>
    </source>
</reference>
<organism evidence="2 3">
    <name type="scientific">Thelonectria olida</name>
    <dbReference type="NCBI Taxonomy" id="1576542"/>
    <lineage>
        <taxon>Eukaryota</taxon>
        <taxon>Fungi</taxon>
        <taxon>Dikarya</taxon>
        <taxon>Ascomycota</taxon>
        <taxon>Pezizomycotina</taxon>
        <taxon>Sordariomycetes</taxon>
        <taxon>Hypocreomycetidae</taxon>
        <taxon>Hypocreales</taxon>
        <taxon>Nectriaceae</taxon>
        <taxon>Thelonectria</taxon>
    </lineage>
</organism>
<sequence length="255" mass="28859">MRRDVLSKAVAARLDSRSSKARTPPKQLQQLFTLYSEASEIFHQSALSKSFHAMLRTKNRPRITRVVSLGLGSLGASKDQARRMKQLVILMAIASHLRSSPTDRDEISLYAQDPTFTKTDEDFLQSLGIQILKTSSPSDLGEAGRMIHEETLLYSPFLTIDAYRQLFASVTTGSGSGAVAPMLIGDDFNALKMKWEKRTEEHRDVDAMIKAMKARNYQRRVVDGEGFWEESDSPFPMALYRVQISERGRRTREKL</sequence>
<evidence type="ECO:0000259" key="1">
    <source>
        <dbReference type="Pfam" id="PF07985"/>
    </source>
</evidence>
<dbReference type="PANTHER" id="PTHR42080">
    <property type="entry name" value="SRR1 DOMAIN-CONTAINING PROTEIN"/>
    <property type="match status" value="1"/>
</dbReference>
<comment type="caution">
    <text evidence="2">The sequence shown here is derived from an EMBL/GenBank/DDBJ whole genome shotgun (WGS) entry which is preliminary data.</text>
</comment>
<evidence type="ECO:0000313" key="2">
    <source>
        <dbReference type="EMBL" id="KAH6889646.1"/>
    </source>
</evidence>
<dbReference type="EMBL" id="JAGPYM010000010">
    <property type="protein sequence ID" value="KAH6889646.1"/>
    <property type="molecule type" value="Genomic_DNA"/>
</dbReference>
<feature type="domain" description="SRR1-like" evidence="1">
    <location>
        <begin position="52"/>
        <end position="210"/>
    </location>
</feature>
<dbReference type="PANTHER" id="PTHR42080:SF1">
    <property type="entry name" value="SRR1-LIKE DOMAIN-CONTAINING PROTEIN"/>
    <property type="match status" value="1"/>
</dbReference>
<dbReference type="Pfam" id="PF07985">
    <property type="entry name" value="SRR1"/>
    <property type="match status" value="1"/>
</dbReference>
<dbReference type="AlphaFoldDB" id="A0A9P8W4I3"/>
<gene>
    <name evidence="2" type="ORF">B0T10DRAFT_528914</name>
</gene>
<name>A0A9P8W4I3_9HYPO</name>
<accession>A0A9P8W4I3</accession>
<dbReference type="InterPro" id="IPR012942">
    <property type="entry name" value="SRR1-like"/>
</dbReference>
<proteinExistence type="predicted"/>
<evidence type="ECO:0000313" key="3">
    <source>
        <dbReference type="Proteomes" id="UP000777438"/>
    </source>
</evidence>
<dbReference type="OrthoDB" id="5318346at2759"/>
<dbReference type="Proteomes" id="UP000777438">
    <property type="component" value="Unassembled WGS sequence"/>
</dbReference>
<keyword evidence="3" id="KW-1185">Reference proteome</keyword>
<protein>
    <recommendedName>
        <fullName evidence="1">SRR1-like domain-containing protein</fullName>
    </recommendedName>
</protein>